<comment type="similarity">
    <text evidence="1">Belongs to the class I-like SAM-binding methyltransferase superfamily. RNA methyltransferase RlmE family.</text>
</comment>
<sequence>MNSTVLRILRSYSTTSTKQWIQRQTNDHFVKQAHRQSLRSRASFKLLELIKAQPQLIRKGGKVLDLGAAPGGWTQVAVAAVSRDGVENLMKGGRFVGPNGDTESMHVEGEPAGLFDEDIDEGESVEEVKFANHVDNGGRVVAVDLLPMDPIPGAQVVMGDMTEASTQDSVIQLCGGKVDVVLSDMAHSFTGTRSADVIRVMDLCKTAFSVAERVLKVNGNFVCKFIRGEDDGGEFFFHLSVEASHKNETKCQQFQLGHAELKDMLQKRFRIVNFDKPMASRRESAEAYLICLEYTGAQKASEDVELVESKPQINELFPILNPRTSRKIPLNDLDSRPKPKPSAIPHWSQMKPGTKVRVLLISDLKGKPIGKGMSNAGKDKLVDGEVEVLLSRDYHRSGVKVRLTDGRIGRVSEVLQD</sequence>
<dbReference type="AlphaFoldDB" id="A0A507DN68"/>
<evidence type="ECO:0000256" key="5">
    <source>
        <dbReference type="ARBA" id="ARBA00022691"/>
    </source>
</evidence>
<feature type="domain" description="Ribosomal RNA methyltransferase FtsJ" evidence="8">
    <location>
        <begin position="39"/>
        <end position="81"/>
    </location>
</feature>
<gene>
    <name evidence="9" type="ORF">CcCBS67573_g09762</name>
</gene>
<dbReference type="InterPro" id="IPR019240">
    <property type="entry name" value="DUF2196"/>
</dbReference>
<dbReference type="OrthoDB" id="20105at2759"/>
<evidence type="ECO:0000313" key="9">
    <source>
        <dbReference type="EMBL" id="TPX53033.1"/>
    </source>
</evidence>
<dbReference type="Pfam" id="PF01728">
    <property type="entry name" value="FtsJ"/>
    <property type="match status" value="2"/>
</dbReference>
<dbReference type="PANTHER" id="PTHR10920">
    <property type="entry name" value="RIBOSOMAL RNA METHYLTRANSFERASE"/>
    <property type="match status" value="1"/>
</dbReference>
<evidence type="ECO:0000256" key="4">
    <source>
        <dbReference type="ARBA" id="ARBA00022679"/>
    </source>
</evidence>
<comment type="caution">
    <text evidence="9">The sequence shown here is derived from an EMBL/GenBank/DDBJ whole genome shotgun (WGS) entry which is preliminary data.</text>
</comment>
<dbReference type="Proteomes" id="UP000320333">
    <property type="component" value="Unassembled WGS sequence"/>
</dbReference>
<keyword evidence="2" id="KW-0698">rRNA processing</keyword>
<evidence type="ECO:0000256" key="1">
    <source>
        <dbReference type="ARBA" id="ARBA00009258"/>
    </source>
</evidence>
<dbReference type="SUPFAM" id="SSF53335">
    <property type="entry name" value="S-adenosyl-L-methionine-dependent methyltransferases"/>
    <property type="match status" value="1"/>
</dbReference>
<dbReference type="EMBL" id="QEAP01000979">
    <property type="protein sequence ID" value="TPX53033.1"/>
    <property type="molecule type" value="Genomic_DNA"/>
</dbReference>
<keyword evidence="4" id="KW-0808">Transferase</keyword>
<dbReference type="InterPro" id="IPR002877">
    <property type="entry name" value="RNA_MeTrfase_FtsJ_dom"/>
</dbReference>
<dbReference type="PANTHER" id="PTHR10920:SF18">
    <property type="entry name" value="RRNA METHYLTRANSFERASE 2, MITOCHONDRIAL"/>
    <property type="match status" value="1"/>
</dbReference>
<dbReference type="InterPro" id="IPR029063">
    <property type="entry name" value="SAM-dependent_MTases_sf"/>
</dbReference>
<accession>A0A507DN68</accession>
<dbReference type="InterPro" id="IPR050082">
    <property type="entry name" value="RNA_methyltr_RlmE"/>
</dbReference>
<dbReference type="Pfam" id="PF09962">
    <property type="entry name" value="DUF2196"/>
    <property type="match status" value="1"/>
</dbReference>
<proteinExistence type="inferred from homology"/>
<keyword evidence="5" id="KW-0949">S-adenosyl-L-methionine</keyword>
<dbReference type="InterPro" id="IPR015507">
    <property type="entry name" value="rRNA-MeTfrase_E"/>
</dbReference>
<dbReference type="STRING" id="246404.A0A507DN68"/>
<evidence type="ECO:0000259" key="8">
    <source>
        <dbReference type="Pfam" id="PF01728"/>
    </source>
</evidence>
<evidence type="ECO:0000256" key="6">
    <source>
        <dbReference type="ARBA" id="ARBA00041184"/>
    </source>
</evidence>
<feature type="domain" description="Ribosomal RNA methyltransferase FtsJ" evidence="8">
    <location>
        <begin position="136"/>
        <end position="240"/>
    </location>
</feature>
<evidence type="ECO:0000313" key="10">
    <source>
        <dbReference type="Proteomes" id="UP000320333"/>
    </source>
</evidence>
<keyword evidence="3" id="KW-0489">Methyltransferase</keyword>
<evidence type="ECO:0000256" key="3">
    <source>
        <dbReference type="ARBA" id="ARBA00022603"/>
    </source>
</evidence>
<feature type="region of interest" description="Disordered" evidence="7">
    <location>
        <begin position="328"/>
        <end position="348"/>
    </location>
</feature>
<dbReference type="Gene3D" id="3.40.50.150">
    <property type="entry name" value="Vaccinia Virus protein VP39"/>
    <property type="match status" value="1"/>
</dbReference>
<evidence type="ECO:0000256" key="2">
    <source>
        <dbReference type="ARBA" id="ARBA00022552"/>
    </source>
</evidence>
<reference evidence="9 10" key="1">
    <citation type="journal article" date="2019" name="Sci. Rep.">
        <title>Comparative genomics of chytrid fungi reveal insights into the obligate biotrophic and pathogenic lifestyle of Synchytrium endobioticum.</title>
        <authorList>
            <person name="van de Vossenberg B.T.L.H."/>
            <person name="Warris S."/>
            <person name="Nguyen H.D.T."/>
            <person name="van Gent-Pelzer M.P.E."/>
            <person name="Joly D.L."/>
            <person name="van de Geest H.C."/>
            <person name="Bonants P.J.M."/>
            <person name="Smith D.S."/>
            <person name="Levesque C.A."/>
            <person name="van der Lee T.A.J."/>
        </authorList>
    </citation>
    <scope>NUCLEOTIDE SEQUENCE [LARGE SCALE GENOMIC DNA]</scope>
    <source>
        <strain evidence="9 10">CBS 675.73</strain>
    </source>
</reference>
<organism evidence="9 10">
    <name type="scientific">Chytriomyces confervae</name>
    <dbReference type="NCBI Taxonomy" id="246404"/>
    <lineage>
        <taxon>Eukaryota</taxon>
        <taxon>Fungi</taxon>
        <taxon>Fungi incertae sedis</taxon>
        <taxon>Chytridiomycota</taxon>
        <taxon>Chytridiomycota incertae sedis</taxon>
        <taxon>Chytridiomycetes</taxon>
        <taxon>Chytridiales</taxon>
        <taxon>Chytriomycetaceae</taxon>
        <taxon>Chytriomyces</taxon>
    </lineage>
</organism>
<keyword evidence="10" id="KW-1185">Reference proteome</keyword>
<dbReference type="GO" id="GO:0008650">
    <property type="term" value="F:rRNA (uridine-2'-O-)-methyltransferase activity"/>
    <property type="evidence" value="ECO:0007669"/>
    <property type="project" value="TreeGrafter"/>
</dbReference>
<dbReference type="HAMAP" id="MF_01547">
    <property type="entry name" value="RNA_methyltr_E"/>
    <property type="match status" value="1"/>
</dbReference>
<dbReference type="GO" id="GO:0005739">
    <property type="term" value="C:mitochondrion"/>
    <property type="evidence" value="ECO:0007669"/>
    <property type="project" value="TreeGrafter"/>
</dbReference>
<name>A0A507DN68_9FUNG</name>
<protein>
    <recommendedName>
        <fullName evidence="6">rRNA methyltransferase 2, mitochondrial</fullName>
    </recommendedName>
</protein>
<evidence type="ECO:0000256" key="7">
    <source>
        <dbReference type="SAM" id="MobiDB-lite"/>
    </source>
</evidence>